<reference evidence="5" key="1">
    <citation type="journal article" date="2016" name="Ticks Tick Borne Dis.">
        <title>De novo assembly and annotation of the salivary gland transcriptome of Rhipicephalus appendiculatus male and female ticks during blood feeding.</title>
        <authorList>
            <person name="de Castro M.H."/>
            <person name="de Klerk D."/>
            <person name="Pienaar R."/>
            <person name="Latif A.A."/>
            <person name="Rees D.J."/>
            <person name="Mans B.J."/>
        </authorList>
    </citation>
    <scope>NUCLEOTIDE SEQUENCE</scope>
    <source>
        <tissue evidence="5">Salivary glands</tissue>
    </source>
</reference>
<organism evidence="5">
    <name type="scientific">Rhipicephalus appendiculatus</name>
    <name type="common">Brown ear tick</name>
    <dbReference type="NCBI Taxonomy" id="34631"/>
    <lineage>
        <taxon>Eukaryota</taxon>
        <taxon>Metazoa</taxon>
        <taxon>Ecdysozoa</taxon>
        <taxon>Arthropoda</taxon>
        <taxon>Chelicerata</taxon>
        <taxon>Arachnida</taxon>
        <taxon>Acari</taxon>
        <taxon>Parasitiformes</taxon>
        <taxon>Ixodida</taxon>
        <taxon>Ixodoidea</taxon>
        <taxon>Ixodidae</taxon>
        <taxon>Rhipicephalinae</taxon>
        <taxon>Rhipicephalus</taxon>
        <taxon>Rhipicephalus</taxon>
    </lineage>
</organism>
<keyword evidence="2" id="KW-0964">Secreted</keyword>
<dbReference type="InterPro" id="IPR029277">
    <property type="entry name" value="SVWC_dom"/>
</dbReference>
<dbReference type="AlphaFoldDB" id="A0A131Z345"/>
<proteinExistence type="predicted"/>
<dbReference type="EMBL" id="GEDV01002840">
    <property type="protein sequence ID" value="JAP85717.1"/>
    <property type="molecule type" value="Transcribed_RNA"/>
</dbReference>
<protein>
    <submittedName>
        <fullName evidence="5">8.9 kDa family member</fullName>
    </submittedName>
</protein>
<keyword evidence="3" id="KW-0732">Signal</keyword>
<evidence type="ECO:0000256" key="3">
    <source>
        <dbReference type="SAM" id="SignalP"/>
    </source>
</evidence>
<evidence type="ECO:0000313" key="5">
    <source>
        <dbReference type="EMBL" id="JAP85717.1"/>
    </source>
</evidence>
<dbReference type="GO" id="GO:0005576">
    <property type="term" value="C:extracellular region"/>
    <property type="evidence" value="ECO:0007669"/>
    <property type="project" value="UniProtKB-SubCell"/>
</dbReference>
<evidence type="ECO:0000259" key="4">
    <source>
        <dbReference type="SMART" id="SM01318"/>
    </source>
</evidence>
<dbReference type="SMART" id="SM01318">
    <property type="entry name" value="SVWC"/>
    <property type="match status" value="1"/>
</dbReference>
<feature type="chain" id="PRO_5007286634" evidence="3">
    <location>
        <begin position="17"/>
        <end position="104"/>
    </location>
</feature>
<comment type="subcellular location">
    <subcellularLocation>
        <location evidence="1">Secreted</location>
    </subcellularLocation>
</comment>
<feature type="domain" description="Single" evidence="4">
    <location>
        <begin position="37"/>
        <end position="103"/>
    </location>
</feature>
<name>A0A131Z345_RHIAP</name>
<evidence type="ECO:0000256" key="2">
    <source>
        <dbReference type="ARBA" id="ARBA00022525"/>
    </source>
</evidence>
<dbReference type="Pfam" id="PF15430">
    <property type="entry name" value="SVWC"/>
    <property type="match status" value="1"/>
</dbReference>
<feature type="signal peptide" evidence="3">
    <location>
        <begin position="1"/>
        <end position="16"/>
    </location>
</feature>
<evidence type="ECO:0000256" key="1">
    <source>
        <dbReference type="ARBA" id="ARBA00004613"/>
    </source>
</evidence>
<accession>A0A131Z345</accession>
<sequence>MWFRSFLLFTATVVLAEWHAANGYVSIAEVPVENGECDFNGTKVAPGHPLNLEEPCEEWTCSTREGQTGHLSIAGCGAVGAGAGCRKVKGTGVYPDCCEKVICD</sequence>